<name>A0A8R2A6U7_ACYPI</name>
<evidence type="ECO:0000256" key="1">
    <source>
        <dbReference type="SAM" id="MobiDB-lite"/>
    </source>
</evidence>
<accession>A0A8R2A6U7</accession>
<reference evidence="2" key="2">
    <citation type="submission" date="2022-06" db="UniProtKB">
        <authorList>
            <consortium name="EnsemblMetazoa"/>
        </authorList>
    </citation>
    <scope>IDENTIFICATION</scope>
</reference>
<dbReference type="EnsemblMetazoa" id="XM_003242386.4">
    <property type="protein sequence ID" value="XP_003242434.1"/>
    <property type="gene ID" value="LOC100160247"/>
</dbReference>
<dbReference type="KEGG" id="api:100160247"/>
<evidence type="ECO:0000313" key="2">
    <source>
        <dbReference type="EnsemblMetazoa" id="XP_003242434.1"/>
    </source>
</evidence>
<reference evidence="3" key="1">
    <citation type="submission" date="2010-06" db="EMBL/GenBank/DDBJ databases">
        <authorList>
            <person name="Jiang H."/>
            <person name="Abraham K."/>
            <person name="Ali S."/>
            <person name="Alsbrooks S.L."/>
            <person name="Anim B.N."/>
            <person name="Anosike U.S."/>
            <person name="Attaway T."/>
            <person name="Bandaranaike D.P."/>
            <person name="Battles P.K."/>
            <person name="Bell S.N."/>
            <person name="Bell A.V."/>
            <person name="Beltran B."/>
            <person name="Bickham C."/>
            <person name="Bustamante Y."/>
            <person name="Caleb T."/>
            <person name="Canada A."/>
            <person name="Cardenas V."/>
            <person name="Carter K."/>
            <person name="Chacko J."/>
            <person name="Chandrabose M.N."/>
            <person name="Chavez D."/>
            <person name="Chavez A."/>
            <person name="Chen L."/>
            <person name="Chu H.-S."/>
            <person name="Claassen K.J."/>
            <person name="Cockrell R."/>
            <person name="Collins M."/>
            <person name="Cooper J.A."/>
            <person name="Cree A."/>
            <person name="Curry S.M."/>
            <person name="Da Y."/>
            <person name="Dao M.D."/>
            <person name="Das B."/>
            <person name="Davila M.-L."/>
            <person name="Davy-Carroll L."/>
            <person name="Denson S."/>
            <person name="Dinh H."/>
            <person name="Ebong V.E."/>
            <person name="Edwards J.R."/>
            <person name="Egan A."/>
            <person name="El-Daye J."/>
            <person name="Escobedo L."/>
            <person name="Fernandez S."/>
            <person name="Fernando P.R."/>
            <person name="Flagg N."/>
            <person name="Forbes L.D."/>
            <person name="Fowler R.G."/>
            <person name="Fu Q."/>
            <person name="Gabisi R.A."/>
            <person name="Ganer J."/>
            <person name="Garbino Pronczuk A."/>
            <person name="Garcia R.M."/>
            <person name="Garner T."/>
            <person name="Garrett T.E."/>
            <person name="Gonzalez D.A."/>
            <person name="Hamid H."/>
            <person name="Hawkins E.S."/>
            <person name="Hirani K."/>
            <person name="Hogues M.E."/>
            <person name="Hollins B."/>
            <person name="Hsiao C.-H."/>
            <person name="Jabil R."/>
            <person name="James M.L."/>
            <person name="Jhangiani S.N."/>
            <person name="Johnson B."/>
            <person name="Johnson Q."/>
            <person name="Joshi V."/>
            <person name="Kalu J.B."/>
            <person name="Kam C."/>
            <person name="Kashfia A."/>
            <person name="Keebler J."/>
            <person name="Kisamo H."/>
            <person name="Kovar C.L."/>
            <person name="Lago L.A."/>
            <person name="Lai C.-Y."/>
            <person name="Laidlaw J."/>
            <person name="Lara F."/>
            <person name="Le T.-K."/>
            <person name="Lee S.L."/>
            <person name="Legall F.H."/>
            <person name="Lemon S.J."/>
            <person name="Lewis L.R."/>
            <person name="Li B."/>
            <person name="Liu Y."/>
            <person name="Liu Y.-S."/>
            <person name="Lopez J."/>
            <person name="Lozado R.J."/>
            <person name="Lu J."/>
            <person name="Madu R.C."/>
            <person name="Maheshwari M."/>
            <person name="Maheshwari R."/>
            <person name="Malloy K."/>
            <person name="Martinez E."/>
            <person name="Mathew T."/>
            <person name="Mercado I.C."/>
            <person name="Mercado C."/>
            <person name="Meyer B."/>
            <person name="Montgomery K."/>
            <person name="Morgan M.B."/>
            <person name="Munidasa M."/>
            <person name="Nazareth L.V."/>
            <person name="Nelson J."/>
            <person name="Ng B.M."/>
            <person name="Nguyen N.B."/>
            <person name="Nguyen P.Q."/>
            <person name="Nguyen T."/>
            <person name="Obregon M."/>
            <person name="Okwuonu G.O."/>
            <person name="Onwere C.G."/>
            <person name="Orozco G."/>
            <person name="Parra A."/>
            <person name="Patel S."/>
            <person name="Patil S."/>
            <person name="Perez A."/>
            <person name="Perez Y."/>
            <person name="Pham C."/>
            <person name="Primus E.L."/>
            <person name="Pu L.-L."/>
            <person name="Puazo M."/>
            <person name="Qin X."/>
            <person name="Quiroz J.B."/>
            <person name="Reese J."/>
            <person name="Richards S."/>
            <person name="Rives C.M."/>
            <person name="Robberts R."/>
            <person name="Ruiz S.J."/>
            <person name="Ruiz M.J."/>
            <person name="Santibanez J."/>
            <person name="Schneider B.W."/>
            <person name="Sisson I."/>
            <person name="Smith M."/>
            <person name="Sodergren E."/>
            <person name="Song X.-Z."/>
            <person name="Song B.B."/>
            <person name="Summersgill H."/>
            <person name="Thelus R."/>
            <person name="Thornton R.D."/>
            <person name="Trejos Z.Y."/>
            <person name="Usmani K."/>
            <person name="Vattathil S."/>
            <person name="Villasana D."/>
            <person name="Walker D.L."/>
            <person name="Wang S."/>
            <person name="Wang K."/>
            <person name="White C.S."/>
            <person name="Williams A.C."/>
            <person name="Williamson J."/>
            <person name="Wilson K."/>
            <person name="Woghiren I.O."/>
            <person name="Woodworth J.R."/>
            <person name="Worley K.C."/>
            <person name="Wright R.A."/>
            <person name="Wu W."/>
            <person name="Young L."/>
            <person name="Zhang L."/>
            <person name="Zhang J."/>
            <person name="Zhu Y."/>
            <person name="Muzny D.M."/>
            <person name="Weinstock G."/>
            <person name="Gibbs R.A."/>
        </authorList>
    </citation>
    <scope>NUCLEOTIDE SEQUENCE [LARGE SCALE GENOMIC DNA]</scope>
    <source>
        <strain evidence="3">LSR1</strain>
    </source>
</reference>
<organism evidence="2 3">
    <name type="scientific">Acyrthosiphon pisum</name>
    <name type="common">Pea aphid</name>
    <dbReference type="NCBI Taxonomy" id="7029"/>
    <lineage>
        <taxon>Eukaryota</taxon>
        <taxon>Metazoa</taxon>
        <taxon>Ecdysozoa</taxon>
        <taxon>Arthropoda</taxon>
        <taxon>Hexapoda</taxon>
        <taxon>Insecta</taxon>
        <taxon>Pterygota</taxon>
        <taxon>Neoptera</taxon>
        <taxon>Paraneoptera</taxon>
        <taxon>Hemiptera</taxon>
        <taxon>Sternorrhyncha</taxon>
        <taxon>Aphidomorpha</taxon>
        <taxon>Aphidoidea</taxon>
        <taxon>Aphididae</taxon>
        <taxon>Macrosiphini</taxon>
        <taxon>Acyrthosiphon</taxon>
    </lineage>
</organism>
<dbReference type="Proteomes" id="UP000007819">
    <property type="component" value="Chromosome A1"/>
</dbReference>
<proteinExistence type="predicted"/>
<feature type="region of interest" description="Disordered" evidence="1">
    <location>
        <begin position="523"/>
        <end position="550"/>
    </location>
</feature>
<keyword evidence="3" id="KW-1185">Reference proteome</keyword>
<dbReference type="GeneID" id="100160247"/>
<sequence>MAGLYDDHLTDAMGAFSVNDDEIVLDDNIRTQLIEIENNYESIFSWDIQRFRGFNKNLLFNLIDKVREQKQITIDMATKDNEFNQARFYLQLVASYELYNRKRYKESYLEIESVVQFLETCKFDESNEQYADAYNHIARASNAYIALTLKIDSEKLLKNVKHVNNFNQAEKSAICAVKSKIVMEYPPKGNVIALNFADQARALHPTEPEWIIVWLKAKGRVRRYGQSFAMPGDDEIDAAKMLCSIKRNPSHLIRASQLYNEAGYINKLKNNHNESTKFFKLSSDIIKISIELVNDDVNQLNSLLLTCIECPNECFSSSMIENLVTKLSSVKNSCVDQVLGLYYLKYEKDYVKAKMYLSRGMAAGQFSSSMQLIKVECLLQPVNQFPFVKTLNMMYEVFQNPNRRLIIILQILLYYTIIENNPKKILWYLKLYLDEDIEDTFKKRNLIFTRPLFYTDRYIRPNTFLNELSVNLKKIMNNNDLSKEEKNTFDRFNKILKLNIDENHFNDSKTFVPKNNDSWRKKRVDLSEKKCNESHQQKNESWRRKRDPKP</sequence>
<dbReference type="AlphaFoldDB" id="A0A8R2A6U7"/>
<dbReference type="OrthoDB" id="6598316at2759"/>
<dbReference type="RefSeq" id="XP_003242434.1">
    <property type="nucleotide sequence ID" value="XM_003242386.3"/>
</dbReference>
<protein>
    <submittedName>
        <fullName evidence="2">Uncharacterized protein</fullName>
    </submittedName>
</protein>
<evidence type="ECO:0000313" key="3">
    <source>
        <dbReference type="Proteomes" id="UP000007819"/>
    </source>
</evidence>
<feature type="compositionally biased region" description="Basic and acidic residues" evidence="1">
    <location>
        <begin position="524"/>
        <end position="542"/>
    </location>
</feature>